<reference evidence="8" key="1">
    <citation type="submission" date="2016-06" db="EMBL/GenBank/DDBJ databases">
        <title>Parallel loss of symbiosis genes in relatives of nitrogen-fixing non-legume Parasponia.</title>
        <authorList>
            <person name="Van Velzen R."/>
            <person name="Holmer R."/>
            <person name="Bu F."/>
            <person name="Rutten L."/>
            <person name="Van Zeijl A."/>
            <person name="Liu W."/>
            <person name="Santuari L."/>
            <person name="Cao Q."/>
            <person name="Sharma T."/>
            <person name="Shen D."/>
            <person name="Roswanjaya Y."/>
            <person name="Wardhani T."/>
            <person name="Kalhor M.S."/>
            <person name="Jansen J."/>
            <person name="Van den Hoogen J."/>
            <person name="Gungor B."/>
            <person name="Hartog M."/>
            <person name="Hontelez J."/>
            <person name="Verver J."/>
            <person name="Yang W.-C."/>
            <person name="Schijlen E."/>
            <person name="Repin R."/>
            <person name="Schilthuizen M."/>
            <person name="Schranz E."/>
            <person name="Heidstra R."/>
            <person name="Miyata K."/>
            <person name="Fedorova E."/>
            <person name="Kohlen W."/>
            <person name="Bisseling T."/>
            <person name="Smit S."/>
            <person name="Geurts R."/>
        </authorList>
    </citation>
    <scope>NUCLEOTIDE SEQUENCE [LARGE SCALE GENOMIC DNA]</scope>
    <source>
        <strain evidence="8">cv. RG33-2</strain>
    </source>
</reference>
<protein>
    <recommendedName>
        <fullName evidence="6">Copper transport protein</fullName>
    </recommendedName>
</protein>
<dbReference type="InParanoid" id="A0A2P5E5Z5"/>
<dbReference type="Proteomes" id="UP000237000">
    <property type="component" value="Unassembled WGS sequence"/>
</dbReference>
<dbReference type="Pfam" id="PF04145">
    <property type="entry name" value="Ctr"/>
    <property type="match status" value="1"/>
</dbReference>
<comment type="similarity">
    <text evidence="1 6">Belongs to the copper transporter (Ctr) (TC 1.A.56) family. SLC31A subfamily.</text>
</comment>
<evidence type="ECO:0000256" key="2">
    <source>
        <dbReference type="ARBA" id="ARBA00022692"/>
    </source>
</evidence>
<comment type="caution">
    <text evidence="7">The sequence shown here is derived from an EMBL/GenBank/DDBJ whole genome shotgun (WGS) entry which is preliminary data.</text>
</comment>
<sequence>MKYWQGRKSESIRYDKHEPNDNILVGQTQRNTLLRLARHTNWYVCASFDIHLCVSVLVEWLTHRHNSMITIKSSSNYSRINSCNNVIIDDNYNVIIIGLVETLVHALRVGLAYMVMLGVMSYDVGVLLAVVAGRGLGFLLFGTI</sequence>
<evidence type="ECO:0000256" key="6">
    <source>
        <dbReference type="RuleBase" id="RU367022"/>
    </source>
</evidence>
<proteinExistence type="inferred from homology"/>
<dbReference type="PANTHER" id="PTHR12483:SF24">
    <property type="entry name" value="COPPER TRANSPORTER 2-RELATED"/>
    <property type="match status" value="1"/>
</dbReference>
<dbReference type="GO" id="GO:0005375">
    <property type="term" value="F:copper ion transmembrane transporter activity"/>
    <property type="evidence" value="ECO:0007669"/>
    <property type="project" value="UniProtKB-UniRule"/>
</dbReference>
<dbReference type="EMBL" id="JXTC01000228">
    <property type="protein sequence ID" value="PON80953.1"/>
    <property type="molecule type" value="Genomic_DNA"/>
</dbReference>
<dbReference type="PANTHER" id="PTHR12483">
    <property type="entry name" value="SOLUTE CARRIER FAMILY 31 COPPER TRANSPORTERS"/>
    <property type="match status" value="1"/>
</dbReference>
<evidence type="ECO:0000313" key="8">
    <source>
        <dbReference type="Proteomes" id="UP000237000"/>
    </source>
</evidence>
<keyword evidence="6" id="KW-0406">Ion transport</keyword>
<gene>
    <name evidence="7" type="ORF">TorRG33x02_232860</name>
</gene>
<dbReference type="OrthoDB" id="73901at2759"/>
<evidence type="ECO:0000256" key="4">
    <source>
        <dbReference type="ARBA" id="ARBA00022989"/>
    </source>
</evidence>
<evidence type="ECO:0000256" key="3">
    <source>
        <dbReference type="ARBA" id="ARBA00022796"/>
    </source>
</evidence>
<accession>A0A2P5E5Z5</accession>
<dbReference type="GO" id="GO:0005886">
    <property type="term" value="C:plasma membrane"/>
    <property type="evidence" value="ECO:0007669"/>
    <property type="project" value="TreeGrafter"/>
</dbReference>
<dbReference type="InterPro" id="IPR007274">
    <property type="entry name" value="Cop_transporter"/>
</dbReference>
<keyword evidence="4" id="KW-1133">Transmembrane helix</keyword>
<keyword evidence="5 6" id="KW-0472">Membrane</keyword>
<keyword evidence="6" id="KW-0186">Copper</keyword>
<name>A0A2P5E5Z5_TREOI</name>
<keyword evidence="3 6" id="KW-0187">Copper transport</keyword>
<keyword evidence="2" id="KW-0812">Transmembrane</keyword>
<organism evidence="7 8">
    <name type="scientific">Trema orientale</name>
    <name type="common">Charcoal tree</name>
    <name type="synonym">Celtis orientalis</name>
    <dbReference type="NCBI Taxonomy" id="63057"/>
    <lineage>
        <taxon>Eukaryota</taxon>
        <taxon>Viridiplantae</taxon>
        <taxon>Streptophyta</taxon>
        <taxon>Embryophyta</taxon>
        <taxon>Tracheophyta</taxon>
        <taxon>Spermatophyta</taxon>
        <taxon>Magnoliopsida</taxon>
        <taxon>eudicotyledons</taxon>
        <taxon>Gunneridae</taxon>
        <taxon>Pentapetalae</taxon>
        <taxon>rosids</taxon>
        <taxon>fabids</taxon>
        <taxon>Rosales</taxon>
        <taxon>Cannabaceae</taxon>
        <taxon>Trema</taxon>
    </lineage>
</organism>
<comment type="subcellular location">
    <subcellularLocation>
        <location evidence="6">Membrane</location>
        <topology evidence="6">Multi-pass membrane protein</topology>
    </subcellularLocation>
</comment>
<keyword evidence="8" id="KW-1185">Reference proteome</keyword>
<dbReference type="AlphaFoldDB" id="A0A2P5E5Z5"/>
<evidence type="ECO:0000256" key="1">
    <source>
        <dbReference type="ARBA" id="ARBA00006921"/>
    </source>
</evidence>
<evidence type="ECO:0000256" key="5">
    <source>
        <dbReference type="ARBA" id="ARBA00023136"/>
    </source>
</evidence>
<evidence type="ECO:0000313" key="7">
    <source>
        <dbReference type="EMBL" id="PON80953.1"/>
    </source>
</evidence>
<dbReference type="STRING" id="63057.A0A2P5E5Z5"/>
<keyword evidence="6" id="KW-0813">Transport</keyword>